<dbReference type="EMBL" id="FO082872">
    <property type="protein sequence ID" value="SJK85895.1"/>
    <property type="molecule type" value="Genomic_DNA"/>
</dbReference>
<evidence type="ECO:0000313" key="9">
    <source>
        <dbReference type="EMBL" id="SJK85895.1"/>
    </source>
</evidence>
<reference evidence="9 10" key="3">
    <citation type="journal article" date="2016" name="Sci. Rep.">
        <title>Genome-wide diversity and gene expression profiling of Babesia microti isolates identify polymorphic genes that mediate host-pathogen interactions.</title>
        <authorList>
            <person name="Silva J.C."/>
            <person name="Cornillot E."/>
            <person name="McCracken C."/>
            <person name="Usmani-Brown S."/>
            <person name="Dwivedi A."/>
            <person name="Ifeonu O.O."/>
            <person name="Crabtree J."/>
            <person name="Gotia H.T."/>
            <person name="Virji A.Z."/>
            <person name="Reynes C."/>
            <person name="Colinge J."/>
            <person name="Kumar V."/>
            <person name="Lawres L."/>
            <person name="Pazzi J.E."/>
            <person name="Pablo J.V."/>
            <person name="Hung C."/>
            <person name="Brancato J."/>
            <person name="Kumari P."/>
            <person name="Orvis J."/>
            <person name="Tretina K."/>
            <person name="Chibucos M."/>
            <person name="Ott S."/>
            <person name="Sadzewicz L."/>
            <person name="Sengamalay N."/>
            <person name="Shetty A.C."/>
            <person name="Su Q."/>
            <person name="Tallon L."/>
            <person name="Fraser C.M."/>
            <person name="Frutos R."/>
            <person name="Molina D.M."/>
            <person name="Krause P.J."/>
            <person name="Ben Mamoun C."/>
        </authorList>
    </citation>
    <scope>NUCLEOTIDE SEQUENCE [LARGE SCALE GENOMIC DNA]</scope>
    <source>
        <strain evidence="9 10">RI</strain>
    </source>
</reference>
<dbReference type="GO" id="GO:0016020">
    <property type="term" value="C:membrane"/>
    <property type="evidence" value="ECO:0007669"/>
    <property type="project" value="UniProtKB-SubCell"/>
</dbReference>
<dbReference type="PANTHER" id="PTHR43184">
    <property type="entry name" value="MAJOR FACILITATOR SUPERFAMILY TRANSPORTER 16, ISOFORM B"/>
    <property type="match status" value="1"/>
</dbReference>
<dbReference type="VEuPathDB" id="PiroplasmaDB:BMR1_02g01336"/>
<dbReference type="SUPFAM" id="SSF103473">
    <property type="entry name" value="MFS general substrate transporter"/>
    <property type="match status" value="1"/>
</dbReference>
<keyword evidence="10" id="KW-1185">Reference proteome</keyword>
<gene>
    <name evidence="9" type="ORF">BMR1_02g01336</name>
</gene>
<dbReference type="PANTHER" id="PTHR43184:SF30">
    <property type="entry name" value="MFS DOMAIN-CONTAINING PROTEIN"/>
    <property type="match status" value="1"/>
</dbReference>
<dbReference type="OrthoDB" id="342060at2759"/>
<comment type="subcellular location">
    <subcellularLocation>
        <location evidence="1">Membrane</location>
        <topology evidence="1">Multi-pass membrane protein</topology>
    </subcellularLocation>
</comment>
<dbReference type="Proteomes" id="UP000002899">
    <property type="component" value="Chromosome II"/>
</dbReference>
<dbReference type="GO" id="GO:0022857">
    <property type="term" value="F:transmembrane transporter activity"/>
    <property type="evidence" value="ECO:0007669"/>
    <property type="project" value="InterPro"/>
</dbReference>
<evidence type="ECO:0000256" key="1">
    <source>
        <dbReference type="ARBA" id="ARBA00004141"/>
    </source>
</evidence>
<dbReference type="InterPro" id="IPR011701">
    <property type="entry name" value="MFS"/>
</dbReference>
<organism evidence="9 10">
    <name type="scientific">Babesia microti (strain RI)</name>
    <dbReference type="NCBI Taxonomy" id="1133968"/>
    <lineage>
        <taxon>Eukaryota</taxon>
        <taxon>Sar</taxon>
        <taxon>Alveolata</taxon>
        <taxon>Apicomplexa</taxon>
        <taxon>Aconoidasida</taxon>
        <taxon>Piroplasmida</taxon>
        <taxon>Babesiidae</taxon>
        <taxon>Babesia</taxon>
    </lineage>
</organism>
<dbReference type="AlphaFoldDB" id="A0A1R4AA89"/>
<keyword evidence="6" id="KW-1133">Transmembrane helix</keyword>
<evidence type="ECO:0000256" key="4">
    <source>
        <dbReference type="ARBA" id="ARBA00022597"/>
    </source>
</evidence>
<dbReference type="InterPro" id="IPR000849">
    <property type="entry name" value="Sugar_P_transporter"/>
</dbReference>
<keyword evidence="4" id="KW-0762">Sugar transport</keyword>
<proteinExistence type="inferred from homology"/>
<evidence type="ECO:0000256" key="6">
    <source>
        <dbReference type="ARBA" id="ARBA00022989"/>
    </source>
</evidence>
<sequence length="552" mass="62581">MVILNPIELDHEAPRETNANASDSSIMPKQADHITRSSHCTKSVKFLMIQAFIICYYCMCISVIIKKPLSVTKAALHNDLNLTTVQLSHIDGFFLISRAIGQLVIPFLAAEFCWRRFLFNCYIIISMTLFIFPFFSSFYQFIFLYSIVGFSSSYFYPIIMNNLVTWLPKKLLVKLLLFWVTSHNFGAIIGTVLCTMSIRLFGWRSCFIIISFVVFIAAVLIRNVYEDPDVIVNIGQQSDSNNNIELEPIGSEVVPNNLEFIDIPINDSKKQSVFDKIHSFFTYLLKPIIGNRNTDNDTDDLAAVSTIWKQGSIAIVQRFKSMYTYMVENKAFSSIDFAKYSRQYKSIFTTCPKLLLLCITYFFINLISYSYFFWLPFYLTTQLNYDSELAADLSMIFDFGGFLGIILTSLTTEFFPAKHRIAAGWVWCIATFISMTLFEYFTNFGKAFIILGIGLVGITSTATICIITTLSVYDIFKESGLEESLLSMTCSILLSFGSVGAVLQSYLTTSLANNYGWNSVFSTFCAMSFLSSILMVLLHLLENNSPSIPLPN</sequence>
<keyword evidence="5" id="KW-0812">Transmembrane</keyword>
<reference evidence="9 10" key="1">
    <citation type="journal article" date="2012" name="Nucleic Acids Res.">
        <title>Sequencing of the smallest Apicomplexan genome from the human pathogen Babesia microti.</title>
        <authorList>
            <person name="Cornillot E."/>
            <person name="Hadj-Kaddour K."/>
            <person name="Dassouli A."/>
            <person name="Noel B."/>
            <person name="Ranwez V."/>
            <person name="Vacherie B."/>
            <person name="Augagneur Y."/>
            <person name="Bres V."/>
            <person name="Duclos A."/>
            <person name="Randazzo S."/>
            <person name="Carcy B."/>
            <person name="Debierre-Grockiego F."/>
            <person name="Delbecq S."/>
            <person name="Moubri-Menage K."/>
            <person name="Shams-Eldin H."/>
            <person name="Usmani-Brown S."/>
            <person name="Bringaud F."/>
            <person name="Wincker P."/>
            <person name="Vivares C.P."/>
            <person name="Schwarz R.T."/>
            <person name="Schetters T.P."/>
            <person name="Krause P.J."/>
            <person name="Gorenflot A."/>
            <person name="Berry V."/>
            <person name="Barbe V."/>
            <person name="Ben Mamoun C."/>
        </authorList>
    </citation>
    <scope>NUCLEOTIDE SEQUENCE [LARGE SCALE GENOMIC DNA]</scope>
    <source>
        <strain evidence="9 10">RI</strain>
    </source>
</reference>
<dbReference type="KEGG" id="bmic:BMR1_02g01336"/>
<dbReference type="RefSeq" id="XP_021338106.1">
    <property type="nucleotide sequence ID" value="XM_021483151.1"/>
</dbReference>
<dbReference type="Gene3D" id="1.20.1250.20">
    <property type="entry name" value="MFS general substrate transporter like domains"/>
    <property type="match status" value="2"/>
</dbReference>
<feature type="domain" description="Major facilitator superfamily (MFS) profile" evidence="8">
    <location>
        <begin position="46"/>
        <end position="543"/>
    </location>
</feature>
<comment type="similarity">
    <text evidence="2">Belongs to the major facilitator superfamily. Organophosphate:Pi antiporter (OPA) (TC 2.A.1.4) family.</text>
</comment>
<dbReference type="InterPro" id="IPR020846">
    <property type="entry name" value="MFS_dom"/>
</dbReference>
<dbReference type="PIRSF" id="PIRSF002808">
    <property type="entry name" value="Hexose_phosphate_transp"/>
    <property type="match status" value="1"/>
</dbReference>
<dbReference type="PROSITE" id="PS50850">
    <property type="entry name" value="MFS"/>
    <property type="match status" value="1"/>
</dbReference>
<dbReference type="InterPro" id="IPR036259">
    <property type="entry name" value="MFS_trans_sf"/>
</dbReference>
<dbReference type="GeneID" id="24424054"/>
<evidence type="ECO:0000256" key="7">
    <source>
        <dbReference type="ARBA" id="ARBA00023136"/>
    </source>
</evidence>
<evidence type="ECO:0000313" key="10">
    <source>
        <dbReference type="Proteomes" id="UP000002899"/>
    </source>
</evidence>
<evidence type="ECO:0000256" key="2">
    <source>
        <dbReference type="ARBA" id="ARBA00009598"/>
    </source>
</evidence>
<evidence type="ECO:0000259" key="8">
    <source>
        <dbReference type="PROSITE" id="PS50850"/>
    </source>
</evidence>
<dbReference type="Pfam" id="PF07690">
    <property type="entry name" value="MFS_1"/>
    <property type="match status" value="1"/>
</dbReference>
<keyword evidence="3" id="KW-0813">Transport</keyword>
<accession>A0A1R4AA89</accession>
<evidence type="ECO:0000256" key="5">
    <source>
        <dbReference type="ARBA" id="ARBA00022692"/>
    </source>
</evidence>
<keyword evidence="7" id="KW-0472">Membrane</keyword>
<protein>
    <recommendedName>
        <fullName evidence="8">Major facilitator superfamily (MFS) profile domain-containing protein</fullName>
    </recommendedName>
</protein>
<evidence type="ECO:0000256" key="3">
    <source>
        <dbReference type="ARBA" id="ARBA00022448"/>
    </source>
</evidence>
<reference evidence="9 10" key="2">
    <citation type="journal article" date="2013" name="PLoS ONE">
        <title>Whole genome mapping and re-organization of the nuclear and mitochondrial genomes of Babesia microti isolates.</title>
        <authorList>
            <person name="Cornillot E."/>
            <person name="Dassouli A."/>
            <person name="Garg A."/>
            <person name="Pachikara N."/>
            <person name="Randazzo S."/>
            <person name="Depoix D."/>
            <person name="Carcy B."/>
            <person name="Delbecq S."/>
            <person name="Frutos R."/>
            <person name="Silva J.C."/>
            <person name="Sutton R."/>
            <person name="Krause P.J."/>
            <person name="Mamoun C.B."/>
        </authorList>
    </citation>
    <scope>NUCLEOTIDE SEQUENCE [LARGE SCALE GENOMIC DNA]</scope>
    <source>
        <strain evidence="9 10">RI</strain>
    </source>
</reference>
<name>A0A1R4AA89_BABMR</name>